<evidence type="ECO:0000256" key="6">
    <source>
        <dbReference type="ARBA" id="ARBA00022692"/>
    </source>
</evidence>
<evidence type="ECO:0000256" key="5">
    <source>
        <dbReference type="ARBA" id="ARBA00022475"/>
    </source>
</evidence>
<feature type="transmembrane region" description="Helical" evidence="17">
    <location>
        <begin position="89"/>
        <end position="109"/>
    </location>
</feature>
<evidence type="ECO:0000256" key="7">
    <source>
        <dbReference type="ARBA" id="ARBA00022801"/>
    </source>
</evidence>
<keyword evidence="19" id="KW-1185">Reference proteome</keyword>
<dbReference type="HAMAP" id="MF_01006">
    <property type="entry name" value="Undec_diphosphatase"/>
    <property type="match status" value="1"/>
</dbReference>
<feature type="transmembrane region" description="Helical" evidence="17">
    <location>
        <begin position="158"/>
        <end position="175"/>
    </location>
</feature>
<protein>
    <recommendedName>
        <fullName evidence="4 17">Undecaprenyl-diphosphatase</fullName>
        <ecNumber evidence="3 17">3.6.1.27</ecNumber>
    </recommendedName>
    <alternativeName>
        <fullName evidence="15 17">Bacitracin resistance protein</fullName>
    </alternativeName>
    <alternativeName>
        <fullName evidence="14 17">Undecaprenyl pyrophosphate phosphatase</fullName>
    </alternativeName>
</protein>
<dbReference type="eggNOG" id="COG1968">
    <property type="taxonomic scope" value="Bacteria"/>
</dbReference>
<gene>
    <name evidence="17" type="primary">uppP</name>
    <name evidence="18" type="ordered locus">Clole_3331</name>
</gene>
<dbReference type="PANTHER" id="PTHR30622">
    <property type="entry name" value="UNDECAPRENYL-DIPHOSPHATASE"/>
    <property type="match status" value="1"/>
</dbReference>
<keyword evidence="13 17" id="KW-0961">Cell wall biogenesis/degradation</keyword>
<keyword evidence="9 17" id="KW-0573">Peptidoglycan synthesis</keyword>
<dbReference type="GO" id="GO:0050380">
    <property type="term" value="F:undecaprenyl-diphosphatase activity"/>
    <property type="evidence" value="ECO:0007669"/>
    <property type="project" value="UniProtKB-UniRule"/>
</dbReference>
<dbReference type="RefSeq" id="WP_013658298.1">
    <property type="nucleotide sequence ID" value="NC_015275.1"/>
</dbReference>
<organism evidence="18 19">
    <name type="scientific">Cellulosilyticum lentocellum (strain ATCC 49066 / DSM 5427 / NCIMB 11756 / RHM5)</name>
    <name type="common">Clostridium lentocellum</name>
    <dbReference type="NCBI Taxonomy" id="642492"/>
    <lineage>
        <taxon>Bacteria</taxon>
        <taxon>Bacillati</taxon>
        <taxon>Bacillota</taxon>
        <taxon>Clostridia</taxon>
        <taxon>Lachnospirales</taxon>
        <taxon>Cellulosilyticaceae</taxon>
        <taxon>Cellulosilyticum</taxon>
    </lineage>
</organism>
<dbReference type="GO" id="GO:0008360">
    <property type="term" value="P:regulation of cell shape"/>
    <property type="evidence" value="ECO:0007669"/>
    <property type="project" value="UniProtKB-KW"/>
</dbReference>
<dbReference type="PANTHER" id="PTHR30622:SF3">
    <property type="entry name" value="UNDECAPRENYL-DIPHOSPHATASE"/>
    <property type="match status" value="1"/>
</dbReference>
<feature type="transmembrane region" description="Helical" evidence="17">
    <location>
        <begin position="195"/>
        <end position="215"/>
    </location>
</feature>
<dbReference type="KEGG" id="cle:Clole_3331"/>
<evidence type="ECO:0000256" key="3">
    <source>
        <dbReference type="ARBA" id="ARBA00012374"/>
    </source>
</evidence>
<evidence type="ECO:0000256" key="16">
    <source>
        <dbReference type="ARBA" id="ARBA00047594"/>
    </source>
</evidence>
<evidence type="ECO:0000256" key="9">
    <source>
        <dbReference type="ARBA" id="ARBA00022984"/>
    </source>
</evidence>
<evidence type="ECO:0000313" key="19">
    <source>
        <dbReference type="Proteomes" id="UP000008467"/>
    </source>
</evidence>
<dbReference type="Pfam" id="PF02673">
    <property type="entry name" value="BacA"/>
    <property type="match status" value="1"/>
</dbReference>
<comment type="subcellular location">
    <subcellularLocation>
        <location evidence="1 17">Cell membrane</location>
        <topology evidence="1 17">Multi-pass membrane protein</topology>
    </subcellularLocation>
</comment>
<dbReference type="NCBIfam" id="NF001390">
    <property type="entry name" value="PRK00281.1-4"/>
    <property type="match status" value="1"/>
</dbReference>
<dbReference type="GO" id="GO:0071555">
    <property type="term" value="P:cell wall organization"/>
    <property type="evidence" value="ECO:0007669"/>
    <property type="project" value="UniProtKB-KW"/>
</dbReference>
<keyword evidence="8 17" id="KW-0133">Cell shape</keyword>
<dbReference type="EMBL" id="CP002582">
    <property type="protein sequence ID" value="ADZ85021.1"/>
    <property type="molecule type" value="Genomic_DNA"/>
</dbReference>
<evidence type="ECO:0000256" key="11">
    <source>
        <dbReference type="ARBA" id="ARBA00023136"/>
    </source>
</evidence>
<comment type="catalytic activity">
    <reaction evidence="16 17">
        <text>di-trans,octa-cis-undecaprenyl diphosphate + H2O = di-trans,octa-cis-undecaprenyl phosphate + phosphate + H(+)</text>
        <dbReference type="Rhea" id="RHEA:28094"/>
        <dbReference type="ChEBI" id="CHEBI:15377"/>
        <dbReference type="ChEBI" id="CHEBI:15378"/>
        <dbReference type="ChEBI" id="CHEBI:43474"/>
        <dbReference type="ChEBI" id="CHEBI:58405"/>
        <dbReference type="ChEBI" id="CHEBI:60392"/>
        <dbReference type="EC" id="3.6.1.27"/>
    </reaction>
</comment>
<evidence type="ECO:0000256" key="12">
    <source>
        <dbReference type="ARBA" id="ARBA00023251"/>
    </source>
</evidence>
<feature type="transmembrane region" description="Helical" evidence="17">
    <location>
        <begin position="227"/>
        <end position="248"/>
    </location>
</feature>
<comment type="miscellaneous">
    <text evidence="17">Bacitracin is thought to be involved in the inhibition of peptidoglycan synthesis by sequestering undecaprenyl diphosphate, thereby reducing the pool of lipid carrier available.</text>
</comment>
<dbReference type="STRING" id="642492.Clole_3331"/>
<dbReference type="HOGENOM" id="CLU_060296_2_0_9"/>
<evidence type="ECO:0000256" key="1">
    <source>
        <dbReference type="ARBA" id="ARBA00004651"/>
    </source>
</evidence>
<keyword evidence="11 17" id="KW-0472">Membrane</keyword>
<evidence type="ECO:0000313" key="18">
    <source>
        <dbReference type="EMBL" id="ADZ85021.1"/>
    </source>
</evidence>
<keyword evidence="12 17" id="KW-0046">Antibiotic resistance</keyword>
<dbReference type="EC" id="3.6.1.27" evidence="3 17"/>
<keyword evidence="10 17" id="KW-1133">Transmembrane helix</keyword>
<keyword evidence="7 17" id="KW-0378">Hydrolase</keyword>
<dbReference type="GO" id="GO:0005886">
    <property type="term" value="C:plasma membrane"/>
    <property type="evidence" value="ECO:0007669"/>
    <property type="project" value="UniProtKB-SubCell"/>
</dbReference>
<comment type="similarity">
    <text evidence="2 17">Belongs to the UppP family.</text>
</comment>
<keyword evidence="5 17" id="KW-1003">Cell membrane</keyword>
<evidence type="ECO:0000256" key="14">
    <source>
        <dbReference type="ARBA" id="ARBA00032707"/>
    </source>
</evidence>
<reference evidence="18 19" key="1">
    <citation type="journal article" date="2011" name="J. Bacteriol.">
        <title>Complete genome sequence of the cellulose-degrading bacterium Cellulosilyticum lentocellum.</title>
        <authorList>
            <consortium name="US DOE Joint Genome Institute"/>
            <person name="Miller D.A."/>
            <person name="Suen G."/>
            <person name="Bruce D."/>
            <person name="Copeland A."/>
            <person name="Cheng J.F."/>
            <person name="Detter C."/>
            <person name="Goodwin L.A."/>
            <person name="Han C.S."/>
            <person name="Hauser L.J."/>
            <person name="Land M.L."/>
            <person name="Lapidus A."/>
            <person name="Lucas S."/>
            <person name="Meincke L."/>
            <person name="Pitluck S."/>
            <person name="Tapia R."/>
            <person name="Teshima H."/>
            <person name="Woyke T."/>
            <person name="Fox B.G."/>
            <person name="Angert E.R."/>
            <person name="Currie C.R."/>
        </authorList>
    </citation>
    <scope>NUCLEOTIDE SEQUENCE [LARGE SCALE GENOMIC DNA]</scope>
    <source>
        <strain evidence="19">ATCC 49066 / DSM 5427 / NCIMB 11756 / RHM5</strain>
    </source>
</reference>
<evidence type="ECO:0000256" key="10">
    <source>
        <dbReference type="ARBA" id="ARBA00022989"/>
    </source>
</evidence>
<evidence type="ECO:0000256" key="8">
    <source>
        <dbReference type="ARBA" id="ARBA00022960"/>
    </source>
</evidence>
<feature type="transmembrane region" description="Helical" evidence="17">
    <location>
        <begin position="260"/>
        <end position="278"/>
    </location>
</feature>
<sequence length="279" mass="30247">MDLLFALKAAILGVVEGLTEFLPVSSTGHLIIFSNLLKFSDNTAFANMFTMVIQLGAILAVLVLYRKKIWDTIVHLFPSKNVSFEKSGLYFWLMIVISCVPAAAIGIPFDDLIEEKLFNPLVVACALFVGGLWMMYAESKLRGNQTTSLSTTKITAKMAIIVGLFQVLSIVPGMSRSASTIIGGWVAGFSTVAAAEYSFFLAIPVMFGQALLNILKAQGTLLASEWIALGIGFVVSFIVALAVIGSFISYLQKKPMKVFAIYRIIFAFVVLGVGMLGLF</sequence>
<dbReference type="NCBIfam" id="NF001389">
    <property type="entry name" value="PRK00281.1-2"/>
    <property type="match status" value="1"/>
</dbReference>
<accession>F2JR40</accession>
<dbReference type="GO" id="GO:0009252">
    <property type="term" value="P:peptidoglycan biosynthetic process"/>
    <property type="evidence" value="ECO:0007669"/>
    <property type="project" value="UniProtKB-KW"/>
</dbReference>
<evidence type="ECO:0000256" key="13">
    <source>
        <dbReference type="ARBA" id="ARBA00023316"/>
    </source>
</evidence>
<comment type="function">
    <text evidence="17">Catalyzes the dephosphorylation of undecaprenyl diphosphate (UPP). Confers resistance to bacitracin.</text>
</comment>
<evidence type="ECO:0000256" key="2">
    <source>
        <dbReference type="ARBA" id="ARBA00010621"/>
    </source>
</evidence>
<proteinExistence type="inferred from homology"/>
<dbReference type="InterPro" id="IPR003824">
    <property type="entry name" value="UppP"/>
</dbReference>
<dbReference type="GO" id="GO:0046677">
    <property type="term" value="P:response to antibiotic"/>
    <property type="evidence" value="ECO:0007669"/>
    <property type="project" value="UniProtKB-UniRule"/>
</dbReference>
<feature type="transmembrane region" description="Helical" evidence="17">
    <location>
        <begin position="121"/>
        <end position="137"/>
    </location>
</feature>
<dbReference type="Proteomes" id="UP000008467">
    <property type="component" value="Chromosome"/>
</dbReference>
<keyword evidence="6 17" id="KW-0812">Transmembrane</keyword>
<feature type="transmembrane region" description="Helical" evidence="17">
    <location>
        <begin position="44"/>
        <end position="65"/>
    </location>
</feature>
<evidence type="ECO:0000256" key="15">
    <source>
        <dbReference type="ARBA" id="ARBA00032932"/>
    </source>
</evidence>
<evidence type="ECO:0000256" key="17">
    <source>
        <dbReference type="HAMAP-Rule" id="MF_01006"/>
    </source>
</evidence>
<name>F2JR40_CELLD</name>
<dbReference type="AlphaFoldDB" id="F2JR40"/>
<dbReference type="NCBIfam" id="TIGR00753">
    <property type="entry name" value="undec_PP_bacA"/>
    <property type="match status" value="1"/>
</dbReference>
<evidence type="ECO:0000256" key="4">
    <source>
        <dbReference type="ARBA" id="ARBA00021581"/>
    </source>
</evidence>